<name>B7MQ10_ECO81</name>
<dbReference type="AlphaFoldDB" id="B7MQ10"/>
<organism evidence="2 3">
    <name type="scientific">Escherichia coli O81 (strain ED1a)</name>
    <dbReference type="NCBI Taxonomy" id="585397"/>
    <lineage>
        <taxon>Bacteria</taxon>
        <taxon>Pseudomonadati</taxon>
        <taxon>Pseudomonadota</taxon>
        <taxon>Gammaproteobacteria</taxon>
        <taxon>Enterobacterales</taxon>
        <taxon>Enterobacteriaceae</taxon>
        <taxon>Escherichia</taxon>
    </lineage>
</organism>
<evidence type="ECO:0000313" key="2">
    <source>
        <dbReference type="EMBL" id="CAR07356.1"/>
    </source>
</evidence>
<reference evidence="3" key="1">
    <citation type="journal article" date="2009" name="PLoS Genet.">
        <title>Organised genome dynamics in the Escherichia coli species results in highly diverse adaptive paths.</title>
        <authorList>
            <person name="Touchon M."/>
            <person name="Hoede C."/>
            <person name="Tenaillon O."/>
            <person name="Barbe V."/>
            <person name="Baeriswyl S."/>
            <person name="Bidet P."/>
            <person name="Bingen E."/>
            <person name="Bonacorsi S."/>
            <person name="Bouchier C."/>
            <person name="Bouvet O."/>
            <person name="Calteau A."/>
            <person name="Chiapello H."/>
            <person name="Clermont O."/>
            <person name="Cruveiller S."/>
            <person name="Danchin A."/>
            <person name="Diard M."/>
            <person name="Dossat C."/>
            <person name="Karoui M.E."/>
            <person name="Frapy E."/>
            <person name="Garry L."/>
            <person name="Ghigo J.M."/>
            <person name="Gilles A.M."/>
            <person name="Johnson J."/>
            <person name="Le Bouguenec C."/>
            <person name="Lescat M."/>
            <person name="Mangenot S."/>
            <person name="Martinez-Jehanne V."/>
            <person name="Matic I."/>
            <person name="Nassif X."/>
            <person name="Oztas S."/>
            <person name="Petit M.A."/>
            <person name="Pichon C."/>
            <person name="Rouy Z."/>
            <person name="Ruf C.S."/>
            <person name="Schneider D."/>
            <person name="Tourret J."/>
            <person name="Vacherie B."/>
            <person name="Vallenet D."/>
            <person name="Medigue C."/>
            <person name="Rocha E.P.C."/>
            <person name="Denamur E."/>
        </authorList>
    </citation>
    <scope>NUCLEOTIDE SEQUENCE [LARGE SCALE GENOMIC DNA]</scope>
    <source>
        <strain evidence="3">ED1a</strain>
    </source>
</reference>
<dbReference type="Proteomes" id="UP000000748">
    <property type="component" value="Chromosome"/>
</dbReference>
<proteinExistence type="predicted"/>
<dbReference type="RefSeq" id="WP_000742012.1">
    <property type="nucleotide sequence ID" value="NC_011745.1"/>
</dbReference>
<dbReference type="Pfam" id="PF13274">
    <property type="entry name" value="SocA_Panacea"/>
    <property type="match status" value="1"/>
</dbReference>
<evidence type="ECO:0000313" key="3">
    <source>
        <dbReference type="Proteomes" id="UP000000748"/>
    </source>
</evidence>
<protein>
    <recommendedName>
        <fullName evidence="1">Antitoxin SocA-like Panacea domain-containing protein</fullName>
    </recommendedName>
</protein>
<dbReference type="KEGG" id="ecq:ECED1_1155"/>
<dbReference type="EMBL" id="CU928162">
    <property type="protein sequence ID" value="CAR07356.1"/>
    <property type="molecule type" value="Genomic_DNA"/>
</dbReference>
<feature type="domain" description="Antitoxin SocA-like Panacea" evidence="1">
    <location>
        <begin position="16"/>
        <end position="127"/>
    </location>
</feature>
<dbReference type="InterPro" id="IPR025272">
    <property type="entry name" value="SocA_Panacea"/>
</dbReference>
<dbReference type="HOGENOM" id="CLU_107055_0_0_6"/>
<evidence type="ECO:0000259" key="1">
    <source>
        <dbReference type="Pfam" id="PF13274"/>
    </source>
</evidence>
<accession>B7MQ10</accession>
<gene>
    <name evidence="2" type="ordered locus">ECED1_1155</name>
</gene>
<sequence length="174" mass="19646">MAAYLLKKHGGSMRFIKLMYLSDRKAMELYGFPISGDHYFSMNKGPVLSQTYSLVKDGSENEYSPWESWISDVADHKVEMWRTFSSVDELGELSPAEIESMDIIFGQYGGWDAFRLCDETHRICGEWRDPHGSSIPISLKDIFIALGKLPEAATVMANSINAQNNLDILLGDLR</sequence>